<comment type="caution">
    <text evidence="1">The sequence shown here is derived from an EMBL/GenBank/DDBJ whole genome shotgun (WGS) entry which is preliminary data.</text>
</comment>
<evidence type="ECO:0000313" key="2">
    <source>
        <dbReference type="Proteomes" id="UP000034366"/>
    </source>
</evidence>
<dbReference type="Proteomes" id="UP000034366">
    <property type="component" value="Unassembled WGS sequence"/>
</dbReference>
<dbReference type="AlphaFoldDB" id="A0A0G0L219"/>
<sequence length="47" mass="5390">MIGLVLEFDVFSIDTMSFDFHLSHPKNGLDVLKYLAGLCIKEKTKKF</sequence>
<organism evidence="1 2">
    <name type="scientific">Candidatus Woesebacteria bacterium GW2011_GWD1_38_10</name>
    <dbReference type="NCBI Taxonomy" id="1618592"/>
    <lineage>
        <taxon>Bacteria</taxon>
        <taxon>Candidatus Woeseibacteriota</taxon>
    </lineage>
</organism>
<protein>
    <submittedName>
        <fullName evidence="1">Uncharacterized protein</fullName>
    </submittedName>
</protein>
<proteinExistence type="predicted"/>
<name>A0A0G0L219_9BACT</name>
<evidence type="ECO:0000313" key="1">
    <source>
        <dbReference type="EMBL" id="KKQ46711.1"/>
    </source>
</evidence>
<gene>
    <name evidence="1" type="ORF">US67_C0070G0004</name>
</gene>
<accession>A0A0G0L219</accession>
<reference evidence="1 2" key="1">
    <citation type="journal article" date="2015" name="Nature">
        <title>rRNA introns, odd ribosomes, and small enigmatic genomes across a large radiation of phyla.</title>
        <authorList>
            <person name="Brown C.T."/>
            <person name="Hug L.A."/>
            <person name="Thomas B.C."/>
            <person name="Sharon I."/>
            <person name="Castelle C.J."/>
            <person name="Singh A."/>
            <person name="Wilkins M.J."/>
            <person name="Williams K.H."/>
            <person name="Banfield J.F."/>
        </authorList>
    </citation>
    <scope>NUCLEOTIDE SEQUENCE [LARGE SCALE GENOMIC DNA]</scope>
</reference>
<dbReference type="EMBL" id="LBTW01000070">
    <property type="protein sequence ID" value="KKQ46711.1"/>
    <property type="molecule type" value="Genomic_DNA"/>
</dbReference>